<reference evidence="1" key="1">
    <citation type="submission" date="2018-02" db="EMBL/GenBank/DDBJ databases">
        <title>Rhizophora mucronata_Transcriptome.</title>
        <authorList>
            <person name="Meera S.P."/>
            <person name="Sreeshan A."/>
            <person name="Augustine A."/>
        </authorList>
    </citation>
    <scope>NUCLEOTIDE SEQUENCE</scope>
    <source>
        <tissue evidence="1">Leaf</tissue>
    </source>
</reference>
<name>A0A2P2IWW3_RHIMU</name>
<dbReference type="EMBL" id="GGEC01005233">
    <property type="protein sequence ID" value="MBW85716.1"/>
    <property type="molecule type" value="Transcribed_RNA"/>
</dbReference>
<proteinExistence type="predicted"/>
<dbReference type="AlphaFoldDB" id="A0A2P2IWW3"/>
<sequence length="38" mass="4133">MNVSIIETNLETVGCYKQLHGSTVIAVELSLLAQWISA</sequence>
<protein>
    <submittedName>
        <fullName evidence="1">Uncharacterized protein</fullName>
    </submittedName>
</protein>
<organism evidence="1">
    <name type="scientific">Rhizophora mucronata</name>
    <name type="common">Asiatic mangrove</name>
    <dbReference type="NCBI Taxonomy" id="61149"/>
    <lineage>
        <taxon>Eukaryota</taxon>
        <taxon>Viridiplantae</taxon>
        <taxon>Streptophyta</taxon>
        <taxon>Embryophyta</taxon>
        <taxon>Tracheophyta</taxon>
        <taxon>Spermatophyta</taxon>
        <taxon>Magnoliopsida</taxon>
        <taxon>eudicotyledons</taxon>
        <taxon>Gunneridae</taxon>
        <taxon>Pentapetalae</taxon>
        <taxon>rosids</taxon>
        <taxon>fabids</taxon>
        <taxon>Malpighiales</taxon>
        <taxon>Rhizophoraceae</taxon>
        <taxon>Rhizophora</taxon>
    </lineage>
</organism>
<accession>A0A2P2IWW3</accession>
<evidence type="ECO:0000313" key="1">
    <source>
        <dbReference type="EMBL" id="MBW85716.1"/>
    </source>
</evidence>